<dbReference type="EMBL" id="CM051395">
    <property type="protein sequence ID" value="KAJ4724787.1"/>
    <property type="molecule type" value="Genomic_DNA"/>
</dbReference>
<evidence type="ECO:0000313" key="2">
    <source>
        <dbReference type="Proteomes" id="UP001164539"/>
    </source>
</evidence>
<organism evidence="1 2">
    <name type="scientific">Melia azedarach</name>
    <name type="common">Chinaberry tree</name>
    <dbReference type="NCBI Taxonomy" id="155640"/>
    <lineage>
        <taxon>Eukaryota</taxon>
        <taxon>Viridiplantae</taxon>
        <taxon>Streptophyta</taxon>
        <taxon>Embryophyta</taxon>
        <taxon>Tracheophyta</taxon>
        <taxon>Spermatophyta</taxon>
        <taxon>Magnoliopsida</taxon>
        <taxon>eudicotyledons</taxon>
        <taxon>Gunneridae</taxon>
        <taxon>Pentapetalae</taxon>
        <taxon>rosids</taxon>
        <taxon>malvids</taxon>
        <taxon>Sapindales</taxon>
        <taxon>Meliaceae</taxon>
        <taxon>Melia</taxon>
    </lineage>
</organism>
<sequence>MGSFSFLQFMEQKTILVTGATGFLAKILVEKTLRIQPNVKKLYLLVRAGDTKLATKRVLNELMFAEKGQDSY</sequence>
<proteinExistence type="predicted"/>
<dbReference type="Proteomes" id="UP001164539">
    <property type="component" value="Chromosome 2"/>
</dbReference>
<reference evidence="1 2" key="1">
    <citation type="journal article" date="2023" name="Science">
        <title>Complex scaffold remodeling in plant triterpene biosynthesis.</title>
        <authorList>
            <person name="De La Pena R."/>
            <person name="Hodgson H."/>
            <person name="Liu J.C."/>
            <person name="Stephenson M.J."/>
            <person name="Martin A.C."/>
            <person name="Owen C."/>
            <person name="Harkess A."/>
            <person name="Leebens-Mack J."/>
            <person name="Jimenez L.E."/>
            <person name="Osbourn A."/>
            <person name="Sattely E.S."/>
        </authorList>
    </citation>
    <scope>NUCLEOTIDE SEQUENCE [LARGE SCALE GENOMIC DNA]</scope>
    <source>
        <strain evidence="2">cv. JPN11</strain>
        <tissue evidence="1">Leaf</tissue>
    </source>
</reference>
<name>A0ACC1YNL0_MELAZ</name>
<comment type="caution">
    <text evidence="1">The sequence shown here is derived from an EMBL/GenBank/DDBJ whole genome shotgun (WGS) entry which is preliminary data.</text>
</comment>
<keyword evidence="2" id="KW-1185">Reference proteome</keyword>
<evidence type="ECO:0000313" key="1">
    <source>
        <dbReference type="EMBL" id="KAJ4724787.1"/>
    </source>
</evidence>
<gene>
    <name evidence="1" type="ORF">OWV82_003733</name>
</gene>
<protein>
    <submittedName>
        <fullName evidence="1">Fatty acyl-CoA reductase</fullName>
    </submittedName>
</protein>
<accession>A0ACC1YNL0</accession>